<evidence type="ECO:0000256" key="1">
    <source>
        <dbReference type="SAM" id="MobiDB-lite"/>
    </source>
</evidence>
<feature type="domain" description="Coiled-coil" evidence="3">
    <location>
        <begin position="2376"/>
        <end position="2410"/>
    </location>
</feature>
<feature type="region of interest" description="Disordered" evidence="1">
    <location>
        <begin position="6918"/>
        <end position="6952"/>
    </location>
</feature>
<feature type="region of interest" description="Disordered" evidence="1">
    <location>
        <begin position="3731"/>
        <end position="3754"/>
    </location>
</feature>
<feature type="region of interest" description="Disordered" evidence="1">
    <location>
        <begin position="943"/>
        <end position="1009"/>
    </location>
</feature>
<dbReference type="Pfam" id="PF15804">
    <property type="entry name" value="CCDC168_N"/>
    <property type="match status" value="15"/>
</dbReference>
<feature type="region of interest" description="Disordered" evidence="1">
    <location>
        <begin position="4833"/>
        <end position="4863"/>
    </location>
</feature>
<feature type="domain" description="Coiled-coil" evidence="3">
    <location>
        <begin position="4417"/>
        <end position="4571"/>
    </location>
</feature>
<reference evidence="4 5" key="1">
    <citation type="submission" date="2017-12" db="EMBL/GenBank/DDBJ databases">
        <title>High-resolution comparative analysis of great ape genomes.</title>
        <authorList>
            <person name="Pollen A."/>
            <person name="Hastie A."/>
            <person name="Hormozdiari F."/>
            <person name="Dougherty M."/>
            <person name="Liu R."/>
            <person name="Chaisson M."/>
            <person name="Hoppe E."/>
            <person name="Hill C."/>
            <person name="Pang A."/>
            <person name="Hillier L."/>
            <person name="Baker C."/>
            <person name="Armstrong J."/>
            <person name="Shendure J."/>
            <person name="Paten B."/>
            <person name="Wilson R."/>
            <person name="Chao H."/>
            <person name="Schneider V."/>
            <person name="Ventura M."/>
            <person name="Kronenberg Z."/>
            <person name="Murali S."/>
            <person name="Gordon D."/>
            <person name="Cantsilieris S."/>
            <person name="Munson K."/>
            <person name="Nelson B."/>
            <person name="Raja A."/>
            <person name="Underwood J."/>
            <person name="Diekhans M."/>
            <person name="Fiddes I."/>
            <person name="Haussler D."/>
            <person name="Eichler E."/>
        </authorList>
    </citation>
    <scope>NUCLEOTIDE SEQUENCE [LARGE SCALE GENOMIC DNA]</scope>
    <source>
        <strain evidence="4">Yerkes chimp pedigree #C0471</strain>
    </source>
</reference>
<gene>
    <name evidence="4" type="ORF">CK820_G0022596</name>
</gene>
<feature type="region of interest" description="Disordered" evidence="1">
    <location>
        <begin position="141"/>
        <end position="160"/>
    </location>
</feature>
<dbReference type="InterPro" id="IPR031624">
    <property type="entry name" value="CCDC168_N"/>
</dbReference>
<feature type="compositionally biased region" description="Polar residues" evidence="1">
    <location>
        <begin position="2668"/>
        <end position="2678"/>
    </location>
</feature>
<organism evidence="4 5">
    <name type="scientific">Pan troglodytes</name>
    <name type="common">Chimpanzee</name>
    <dbReference type="NCBI Taxonomy" id="9598"/>
    <lineage>
        <taxon>Eukaryota</taxon>
        <taxon>Metazoa</taxon>
        <taxon>Chordata</taxon>
        <taxon>Craniata</taxon>
        <taxon>Vertebrata</taxon>
        <taxon>Euteleostomi</taxon>
        <taxon>Mammalia</taxon>
        <taxon>Eutheria</taxon>
        <taxon>Euarchontoglires</taxon>
        <taxon>Primates</taxon>
        <taxon>Haplorrhini</taxon>
        <taxon>Catarrhini</taxon>
        <taxon>Hominidae</taxon>
        <taxon>Pan</taxon>
    </lineage>
</organism>
<feature type="region of interest" description="Disordered" evidence="1">
    <location>
        <begin position="4796"/>
        <end position="4819"/>
    </location>
</feature>
<feature type="domain" description="Coiled-coil" evidence="3">
    <location>
        <begin position="3555"/>
        <end position="3634"/>
    </location>
</feature>
<feature type="region of interest" description="Disordered" evidence="1">
    <location>
        <begin position="5998"/>
        <end position="6022"/>
    </location>
</feature>
<feature type="compositionally biased region" description="Basic and acidic residues" evidence="1">
    <location>
        <begin position="6939"/>
        <end position="6952"/>
    </location>
</feature>
<keyword evidence="2" id="KW-0472">Membrane</keyword>
<feature type="region of interest" description="Disordered" evidence="1">
    <location>
        <begin position="2008"/>
        <end position="2031"/>
    </location>
</feature>
<dbReference type="Proteomes" id="UP000236370">
    <property type="component" value="Unassembled WGS sequence"/>
</dbReference>
<comment type="caution">
    <text evidence="4">The sequence shown here is derived from an EMBL/GenBank/DDBJ whole genome shotgun (WGS) entry which is preliminary data.</text>
</comment>
<feature type="domain" description="Coiled-coil" evidence="3">
    <location>
        <begin position="4043"/>
        <end position="4215"/>
    </location>
</feature>
<feature type="region of interest" description="Disordered" evidence="1">
    <location>
        <begin position="1773"/>
        <end position="1816"/>
    </location>
</feature>
<feature type="region of interest" description="Disordered" evidence="1">
    <location>
        <begin position="5766"/>
        <end position="5791"/>
    </location>
</feature>
<protein>
    <submittedName>
        <fullName evidence="4">CCDC168 isoform 1</fullName>
    </submittedName>
</protein>
<feature type="region of interest" description="Disordered" evidence="1">
    <location>
        <begin position="2637"/>
        <end position="2680"/>
    </location>
</feature>
<feature type="domain" description="Coiled-coil" evidence="3">
    <location>
        <begin position="5515"/>
        <end position="5618"/>
    </location>
</feature>
<feature type="domain" description="Coiled-coil" evidence="3">
    <location>
        <begin position="4882"/>
        <end position="4999"/>
    </location>
</feature>
<feature type="region of interest" description="Disordered" evidence="1">
    <location>
        <begin position="717"/>
        <end position="745"/>
    </location>
</feature>
<feature type="transmembrane region" description="Helical" evidence="2">
    <location>
        <begin position="37"/>
        <end position="55"/>
    </location>
</feature>
<feature type="domain" description="Coiled-coil" evidence="3">
    <location>
        <begin position="5287"/>
        <end position="5314"/>
    </location>
</feature>
<feature type="compositionally biased region" description="Basic and acidic residues" evidence="1">
    <location>
        <begin position="1773"/>
        <end position="1784"/>
    </location>
</feature>
<feature type="compositionally biased region" description="Polar residues" evidence="1">
    <location>
        <begin position="4733"/>
        <end position="4745"/>
    </location>
</feature>
<feature type="compositionally biased region" description="Basic and acidic residues" evidence="1">
    <location>
        <begin position="1793"/>
        <end position="1809"/>
    </location>
</feature>
<name>A0A2J8M9F4_PANTR</name>
<feature type="compositionally biased region" description="Basic and acidic residues" evidence="1">
    <location>
        <begin position="4377"/>
        <end position="4403"/>
    </location>
</feature>
<feature type="compositionally biased region" description="Polar residues" evidence="1">
    <location>
        <begin position="958"/>
        <end position="970"/>
    </location>
</feature>
<feature type="region of interest" description="Disordered" evidence="1">
    <location>
        <begin position="4295"/>
        <end position="4432"/>
    </location>
</feature>
<feature type="compositionally biased region" description="Polar residues" evidence="1">
    <location>
        <begin position="718"/>
        <end position="742"/>
    </location>
</feature>
<feature type="region of interest" description="Disordered" evidence="1">
    <location>
        <begin position="1954"/>
        <end position="1974"/>
    </location>
</feature>
<dbReference type="EMBL" id="NBAG03000264">
    <property type="protein sequence ID" value="PNI56153.1"/>
    <property type="molecule type" value="Genomic_DNA"/>
</dbReference>
<evidence type="ECO:0000259" key="3">
    <source>
        <dbReference type="Pfam" id="PF15804"/>
    </source>
</evidence>
<feature type="domain" description="Coiled-coil" evidence="3">
    <location>
        <begin position="5378"/>
        <end position="5507"/>
    </location>
</feature>
<feature type="domain" description="Coiled-coil" evidence="3">
    <location>
        <begin position="4254"/>
        <end position="4366"/>
    </location>
</feature>
<feature type="compositionally biased region" description="Basic and acidic residues" evidence="1">
    <location>
        <begin position="4323"/>
        <end position="4363"/>
    </location>
</feature>
<feature type="region of interest" description="Disordered" evidence="1">
    <location>
        <begin position="66"/>
        <end position="86"/>
    </location>
</feature>
<keyword evidence="2" id="KW-1133">Transmembrane helix</keyword>
<sequence length="7083" mass="802295">MSKQYYSFKKGIGSGLEDDTFMTLWDFLESWIIQNDWVAIFFIILLGIIFEIILMKACASFRKKPTLPEKGSSDVQETEDSCPKSRKLAPENWSVINSSSGERVGTFLEKRITSSLTSEEKECNFEDRTLFSREILWSGTSESEDQVSPSSESRVPSSNGISSSLPLFYSEVEEMCLSHTEHPDREYETIQFSSKKLFSMMKTNKNKNSGFSSDLSFSASRFTVENEDLDVAPCPLAHLFLSRDQVRLLEENVRNQIPSKPKTKLGSRTTYQCSRSQESLNQNQPSVGMVISVQAQDSFPGQNAFQNQGLYEVQFTSQAQCINHNQESIKSQPESKASNFAQPEDVMKKPFSSSTQDSFQSQDLDRNQHFVEVPSIVEAQYSVKGLESDEHLGEDQHCVWFIDSNKVKYSIKGQDTIFKNAEFLVLTLNPNVVTEDMPQLRSVKAQGQQQIVSSELNQDSVYSSVPLLSTIKGQKNRRKTPDSKSKLSLNVPSLKAKKTPTSQVFQITVCHTLKNRNELGCKNNTEKKELHERKDISDIALHLISVSKLILPYVKNYSRKQLVKVMPGLIKCGHFLQKQNKSPDTEKINYAGPLEETGISDITKKEKEYDKENKRLKNISPKMLPQLEQSFMVNTVQLKAPCLLVETNGKSKESLKDSITQAKGIGITEFHVLNSKKPFDLHIPKHKTSLEEAISKPMQKLVSSPEMESNNRMKIQEDLQSSENSHLQLSNGEELPTSTPKTQRCFPRENTQKQKDFLELVLELSNVGLLISLGSKMHKSSEELEAIKIQVSTESVNLKENKPLILNVTEDSDLRESEELECNTGSNITNMHQDKETSDAFHSATYTTISQLPDTETHSRSKAKADTLRIIRLSHSASKQEKLPDEKETQNAEYIDKSCTFKKPQQCDRKEQEKEANSELTQGFRFSVHLKQKPKYVKFQMEQISSGSSKAPNKEQEVQPQTLSTQTILENSPCPMMDPFQVEKVKQSTDRPTDRESAGDPKNPLTMPENLPVGELLIETTEYSVPFGGNLQKTMDSHIVEEKEDVKRYLPAVALGSFNNHLLTLPYFKRQEIKKKLSETKSVLSVKYVIMKVKKPAISLMPYINICGTPNHRKKMGGNFEIIIKQILQDKIAAGMLLNVIYPPMSILPNTRMYSRLNAENHSHIKLVQEESQIEREEKYPYFTNEGNESQNTLDAKLQDEVKGVKETLPKAVLHDSCNLGLDAHLEKEIKTEKEMHQPIPFTETIIESVVSPIMELSHAENVKSTQKTQTDCKCTADSETPSPISGKSLIGDPLNQTRESYIPSNGSDTREMGYCFAEEKTEIPKDLPATSPETFNYCTPVLSCSKVMKKRVTFALKTSTAKPKCVNTKAVKPSISETVSVTSHRKKSELDFKTKFKKINQTKGLVPECLNTLCSPMHSRLQREFCLPASQLKQGETADKTYTDVFAKNSISHDREEKLQDGKEEEHKVLLEAAPQLSQHLGSEAGQMKEIHLESDPVLNCLTLELPINGQRLQHQTGFEQTTLETSLQMGPLEVEELQKANETENDIKVLGGPKIPPPKALQALENSDGLILNAYQKDNELVKSDEELNQPGSTNIQVQPQTHFTQTILKSTSCPTLDQFPFEKVESHVRFSPLKSGEAKVDEIIFYAREGGISSDSSHQKEQAGGTEKKETVIFGSCMPALSTPKTTRNLKQFSDMKTLVNPKCGIIKAKKPSISYMLNIRAGAGPKRRKELSCNLTTKMKELHQGKKGVDETYAFLTMTPDINKYGKVETEKDTLREKRLSSTQVKQDTSPHEDSITSRDIKETLLQDEEQEERKREALLKVIPQHLQHFMFRSGQGKDLDFHKLENQGSRKILFVTKQDVPQQLQPAEPIQGEETKKCLQTQNGTICTVNSKLLPLKSEDSVNGEVLTGAIKRGVPTDRKCMGEQHNSGKGEKAEFNKDLQATVLELQKSPHGGEAQKANLTDTESGSSNAMNMNVQHEREDKNIQKMLTESVPCYSQHLRFSTHQMKDPDPCKSGSEPKSPEGRSWNLSHIVQKTKQETHFRETVLEPISGYMMKQSPHMQEGIKCMEGLKTSFPKTGKSKIGSLPRDTPWDENPKRKWDSSISEKTAWNQKNLQTVLKPLDFSSLMSSEYESRSYTLEFIGKKSMSPKCVTLKAKQLRILQLFNIIRYSTENHRKKKQHRFKYKMKGKQWYTSIGEALLSATEYAKSTTSKSMIDKLLFNTAARCILSNRTCRQNLDGHITEEKEEVQENVAAIFLGLLDFFMPVLSDSKNQRNTAQLSEKEIIFNAKCLTMKEKKSSISQIHKINRESTRKHRKKCKSYLKTVSNRKYQENHGHITEEEEEVQENSAATFLGPLDFFMPVLSDSKNQINTIQLSERKIILNPKCLTMKEKKPPVSQIPKISRQFTTKHRKKLESNLKTKLKAMWQGENVADTFPNTTSFTPDSSDIKRQSGFQTEIDMRISGLSHTQPTQIESLAEGIARYSDPIDKRRTSNLVKGAKLHDRESGEEKQEHLTEMDPFYAENFMANTYLRKDRHLGKSEDVLLGETFFSKSQIYKGNSEKNVKIEKNKNGKESLKVGLARMEKSDNCAELSEATDDAISNKYDKQNIGHSVLKENAFCNLAAIVPDSVGRHSPASEEMKRQNGRLKMADRSSPQGRPLQAKQSAVSQSPDTAGYAVVSNNKEQKQNFKAQKTEAEVDLIDQEAKINVAEEFNPESVFFSKIHPLQIENKKEFKTADWKTRADPKTFALPKKQQELCVSGTIWSYPNPYTSISPTIIRHKDKAKTADVESTMHTKQIKLKAKRIPVSQLLEYGTASNKKELRGNIQQQKSFQLSKNAVHRVLKAVYDSGYCVSSIKKLTEVKMEKDKPKDRTCILPQPKLEKLLKEMQRSLSGCTDMSSILRKQEQDIREKEQKHQSISEDISQYYIGPLRISSQQINYSSFDAPRIRTDEELEFLIAQRAKEKDVGIAKHSVSIPWEREGSKRLDIPLNSKGQNIFFTELDTSQQKTCQEQELLKQEDISMTNLGSMACPIMEPLHLENTGKVTEEEEVYINRKISSHVLGKEGLKKTDIFVGSKGQKFLCTNSEVQHKVPAEQKEQVNPDHVPESILDSESFLSKDPLHLKQAVNTTRKENVTISESFNENIWGKEQSKLDITLKSNRQKMDFSKKLRMKHLSNYYQNKENILESVLPCILHQLYIENPKKEGSAEEIMSSKVLSPMVEKASHEVGIPVDQPPCSEGIHLNIKGRKEHPQESTHEAFPASVSHSLMDVLQIKSPKVKKALKAINSLGYHTSNAKGIGLLFPRQAEKEEKCTYKALPKPASHSKTDLFQFNASMQQEKLDAMDIPHYDYLTSQTREAVKQMDVIVGYTQNSKKRQDLLKTGQKWQYLPISYENFWEHISCPQKYPCLLQHLMPQEKEALSEGGNLSSRTPGLDLFSADQLSTITKNRLERIVPLISPRQMRKQDSMLPLGSYHKTIKYASLLFPKGMKSSDGVQVFDLISNNSSPKLRLGKKIETQKANEKVQKEVCLPVTLHSLSASMPILQESKGQKDSVEQVTRKGVICHKRRTSKWKKSVFSHILNTSDCGASSNRLEEMQWNMTDKMVNVKHRMSEIDLVAAKICESILSLPHFKLNKETIDGVISSNVKSTKQHISQGKKDRVKAMDMKRIKSPNIILKPRKSSLSHILSIKEFPLLLDIIKQEGKMQEGKGKSSMKLTNLCTSLPSLSHSNSNSRTKAGKDKSGTLKGCLPPLKLQASSNVRRVSSAESINRDSLSNVIESKCFPQKKKEDRENIVDVKDIMGLKCITSKGKKSLFRHLLHGKEPQRSNKKLEKRMQEDESNLNVVQNKLCASILSPPHLEWNPRIKEVYMRGITRFCLSSSTQQELSDTMEKCEQPIDDSLSSIEKAKHMPQKDKDRVEKALEKIMHSKRIALEVKQPSIFQELELNIKEKGGKIQEDKEVEIWSKPFASISFLPYSKVGTIEGEEAMRIKMRSSFSQPNLQESSDTEKTAYEKCISDNISNSVKKALESILQKEQERRKMEKIRALKKMKSSISQGIQLDVKEQEKKIEHIKGEPSVLLTNACASIPSPSHLQLDTRREKAEYVTEITRYYLPELSHQKSSEAGEKADGVAGKGDITIEVQKAKDYMQQKEDDEVKISAKKDIMHPEDKGLKAKKALSQDLPLNTKEPGKMDQEAQEQGKEDREGEEQGKEDRRGAGQEKLDREDKEQGKMDHEVEEQQKADGVGIEQGKMDGDKNEQERVLFLYLPSNSSLTHYILDTRIEGEEDQQGIIRPGILQPRHQKSSETGKKANGVPSEGDRASEVQKAKDYMQQKEEDEVKISAEKDLMHPEDKDLKGKKALSQNLPLNPKEPGKRDGEGQEQGKEDGEGEEQGKRDGETEEQQQADGVGTEQEKRDGHKSKQETVLFLHLPSESSLTCYELNTRKEGEEDLQGIIKSATLQLRQQKSFDAGKIAHTKSFGVDSSNDVKTVQEYKPQKEVDRGKTVSVDYIMQPEGTIFEAEQLSLPHTLNIPGSSGSKTREVLTNIKEKLRHVQERKSELDVFLTIPSLSHCKLDKRTAGKKEEQGVTRSFLPPSWHMESSDTGKLKYTLSYLNDITGDSKRAKYMAQIQKDKANISEKSVMHPEYIAVKAEKSPLSHILKTKELQVNISQQGEKAQEGEVEIVVLLSKTCPFVTSSAFLELDSIKEEEGEPGITRSFMPHLEIQESLPSRQTAPTKPTESLVKKEKQLLPQKEDRVQTVSMHGLMYPNGAVFKAKTSAPPQVFSITEHSPLSKRKEPQWGMKERAGQKQDRTGRPHVILTKTHPFMPSLSHHRFSPSQPKLPISSGAGKSRLANSNEGISPHKVILKANQQMPYKEAKDRVKIEGREGRILPKRIHLRAEALPLALLCNGKNYSLHIEEQGEGVQESKKEPGVVPRKPASFPPPPFYLNCDTRRNEKEGTLGKTQFSFPPLKIQDSSDSGKKAFTESLHGYTLSNSKGPVQPTAQGEEKGGLRIDMEDKMLPKCTDLKAKQLLLSDILNTIKLQWKSKEQKRKIQEDKNKQVKGLPSINTSLLTPPYLKFDTTEGQENVIRIAKVSLPQSRSKESSDAGRIACPEATHGELSSDVKQLKAHLLQKEEKDREKVADMTSVLDPNKMYLKAKKSPVSHTHSFSDLQWKTREQEEEKLQKVKSGPGVMLSKSPSRSSPLHLNVNTGFQEESIPILRRPSFPLVKLQVSPDTEGGTCIRPIAGDILIYLQKGKHVSQNKEEDDVQIVSILIFPKHQEEKVQECEGEPGVVLTKSTSLPSLSQLELDKETHLGNEMLRLKRPILRRISHIGETVHRESIVGDIPKDVKNEKQHIPQKEERNQEKIIDMRGTDITLKSKKSPRSCMLHRTELHVNIGGQGRKEHEGQDKPPGMIQRKMCILFSKPLLSNLKLERAMHADEERLGGKTSFLLPLMPSALPDTEKTADAEARIGDVRKGKPHRSQKENRHEVKTIDMRFRIHCQEARISPMSHILNAKELVLNINKLEKKVHKDKDEACVVLSRTFLSIPSAPPLYLDSGNKTDKDTPGITGSSCPQRTLHVPSNTQKVTNRDSVEGDDKNVVKQAEQYVPRPEAEQQLTSNFMISVQQRNQPSRVRSEEDLNQLVLNSRDEDIYFTGFGTIRSGKRQEWLFTGKKAQPVKYKTENSTAFLSYPTMDATKMGGLEEDTEIMDNLNHKISPKASVSLIRKISKELYVTLGTPASSKGFSVSERYAHQQETSSKVSPELAGSCKFDKPKEDVQSNDRISKMFSPKVLAPQTKGSLKNIRIVTNWNAPQNTEEQDIVMKKQVIRRCEHGHKTRTNTILSKFPLQSGKQKTPSETDVDKKTTAHLSLQMLPGIHMDMTEIDSAKGGKKQALLISEQEEGVLELLPKSLFPPWTFQFQSGDLEEKDQTDANTNINLEQKKLEMDNDSTVNQKEGKLKIGTNRALHLQEEKTEMHKARTAILEKERGRMDTSSSAHPHLPSLKAEESQMKTQVITRRENSRLIMQKQKKELEASNAKQSIQLQKLFQRNVLDSFYSYVPLSPKRKDQKGRLTIRDLKRELSTKYLTMKIQNHPIPQMLNITGRGTPSNRKKLEYDVKLKNIVSWSKDVSGIFIRSLSISIMRSPHTDPKTNLEREKRICLPKFQEKSPNTSEMSKRDTLTIVKGEQNFTNTVPQDPQPFAVDKQQMQKLPNVKSEANLRSEMNKKYLKAQTKERIVPGHDVSRIIKKPDLRIIEQEEKILKCILTPTECPSMLEDPKLPKQRDQSEPVWDMTTQKVQQQKAFPGTVPIPPQVKSSEVKIVADSTNAEHLLPICEATKAISESQAKNMIQDKVSSDKLDNIQAYKPDDLKSPPFPEGPDTISTAIYPKTQHKSLLEQFTPKEKNKLTSHLESKALEIQLNLIPEMARKSLQMFNFYPQGTISKDNSWRFYSRHKTMNFMSLEGTDTIEPNSKHKYQKDSPLVSNMKTLIVDVSSGSEQTITKLQSINKLENGTSAVTSASEMLLPHTLQNHSVKEKGKLLMHFSVKTLEIQMKAFPRIVRESYAMTSAHERKKPLSNCIHPGFTGPKRQNRILLLSEEKSLHQIDLDLQYKYLRFLLGLPVGSTFPKPNVLPKHSKLNTIAVCKNVNAGGQSGSLSIDTELVEQHISFKKQSPHENSSLIRKFPQPTLVCASDRDLHSPRRKDTQVLSESEFHVTPEKNKQYHVWFQERNTCESVDLRTQRNATGSAVSCETQISEDFVDIQTDIESPADLDKCSCLEVSESEECVFLEANSYLSQESENILFELQTGIPLENVYKITTDLKSFYSEDSGSHCTRECRKETLIITPPSCKSHKSRKYRSSSKMKSPDWLCHSSSNTVEIQSRSSSVSFSEEKISWTTKSRTSYSSAPLTESNIKSHLAKNQGKSHRHPESQERKKARSDLFRKKNSHWDHDYSCTHSKEKRDRKKRVYDYESERLDCFQSKHKSASKPHHDDINFYSERKQNRPFFFACVPADSLEVIPKTIRWTIPHETLRKRNFRIPLVAKISSSWNIWSSSKKLLGSLSGSLTTIFHS</sequence>
<feature type="compositionally biased region" description="Polar residues" evidence="1">
    <location>
        <begin position="1964"/>
        <end position="1974"/>
    </location>
</feature>
<dbReference type="InterPro" id="IPR053366">
    <property type="entry name" value="LRR_transmembrane"/>
</dbReference>
<feature type="region of interest" description="Disordered" evidence="1">
    <location>
        <begin position="2083"/>
        <end position="2103"/>
    </location>
</feature>
<evidence type="ECO:0000256" key="2">
    <source>
        <dbReference type="SAM" id="Phobius"/>
    </source>
</evidence>
<dbReference type="PANTHER" id="PTHR35542">
    <property type="entry name" value="COILED-COIL DOMAIN-CONTAINING PROTEIN 168"/>
    <property type="match status" value="1"/>
</dbReference>
<dbReference type="PANTHER" id="PTHR35542:SF2">
    <property type="entry name" value="LEUCINE-RICH REPEAT TRANSMEMBRANE PROTEIN CCDC168"/>
    <property type="match status" value="1"/>
</dbReference>
<feature type="compositionally biased region" description="Polar residues" evidence="1">
    <location>
        <begin position="1295"/>
        <end position="1304"/>
    </location>
</feature>
<feature type="compositionally biased region" description="Basic and acidic residues" evidence="1">
    <location>
        <begin position="4748"/>
        <end position="4759"/>
    </location>
</feature>
<feature type="compositionally biased region" description="Basic and acidic residues" evidence="1">
    <location>
        <begin position="4800"/>
        <end position="4819"/>
    </location>
</feature>
<proteinExistence type="predicted"/>
<feature type="compositionally biased region" description="Low complexity" evidence="1">
    <location>
        <begin position="147"/>
        <end position="158"/>
    </location>
</feature>
<feature type="domain" description="Coiled-coil" evidence="3">
    <location>
        <begin position="2787"/>
        <end position="2923"/>
    </location>
</feature>
<feature type="domain" description="Coiled-coil" evidence="3">
    <location>
        <begin position="4633"/>
        <end position="4837"/>
    </location>
</feature>
<feature type="domain" description="Coiled-coil" evidence="3">
    <location>
        <begin position="5014"/>
        <end position="5206"/>
    </location>
</feature>
<evidence type="ECO:0000313" key="4">
    <source>
        <dbReference type="EMBL" id="PNI56153.1"/>
    </source>
</evidence>
<feature type="region of interest" description="Disordered" evidence="1">
    <location>
        <begin position="4151"/>
        <end position="4262"/>
    </location>
</feature>
<accession>A0A2J8M9F4</accession>
<feature type="compositionally biased region" description="Basic and acidic residues" evidence="1">
    <location>
        <begin position="4417"/>
        <end position="4428"/>
    </location>
</feature>
<feature type="region of interest" description="Disordered" evidence="1">
    <location>
        <begin position="1274"/>
        <end position="1304"/>
    </location>
</feature>
<feature type="region of interest" description="Disordered" evidence="1">
    <location>
        <begin position="4931"/>
        <end position="4956"/>
    </location>
</feature>
<keyword evidence="2" id="KW-0812">Transmembrane</keyword>
<feature type="compositionally biased region" description="Basic and acidic residues" evidence="1">
    <location>
        <begin position="5781"/>
        <end position="5791"/>
    </location>
</feature>
<feature type="compositionally biased region" description="Polar residues" evidence="1">
    <location>
        <begin position="1274"/>
        <end position="1286"/>
    </location>
</feature>
<feature type="domain" description="Coiled-coil" evidence="3">
    <location>
        <begin position="3663"/>
        <end position="3862"/>
    </location>
</feature>
<feature type="compositionally biased region" description="Basic and acidic residues" evidence="1">
    <location>
        <begin position="981"/>
        <end position="999"/>
    </location>
</feature>
<feature type="domain" description="Coiled-coil" evidence="3">
    <location>
        <begin position="474"/>
        <end position="528"/>
    </location>
</feature>
<feature type="domain" description="Coiled-coil" evidence="3">
    <location>
        <begin position="2277"/>
        <end position="2323"/>
    </location>
</feature>
<feature type="compositionally biased region" description="Basic and acidic residues" evidence="1">
    <location>
        <begin position="4151"/>
        <end position="4178"/>
    </location>
</feature>
<feature type="region of interest" description="Disordered" evidence="1">
    <location>
        <begin position="4732"/>
        <end position="4759"/>
    </location>
</feature>
<evidence type="ECO:0000313" key="5">
    <source>
        <dbReference type="Proteomes" id="UP000236370"/>
    </source>
</evidence>
<feature type="compositionally biased region" description="Basic and acidic residues" evidence="1">
    <location>
        <begin position="4194"/>
        <end position="4247"/>
    </location>
</feature>